<evidence type="ECO:0000259" key="2">
    <source>
        <dbReference type="Pfam" id="PF00078"/>
    </source>
</evidence>
<keyword evidence="1" id="KW-0812">Transmembrane</keyword>
<dbReference type="SUPFAM" id="SSF56672">
    <property type="entry name" value="DNA/RNA polymerases"/>
    <property type="match status" value="1"/>
</dbReference>
<keyword evidence="1" id="KW-0472">Membrane</keyword>
<organism evidence="3 4">
    <name type="scientific">Dipteronia sinensis</name>
    <dbReference type="NCBI Taxonomy" id="43782"/>
    <lineage>
        <taxon>Eukaryota</taxon>
        <taxon>Viridiplantae</taxon>
        <taxon>Streptophyta</taxon>
        <taxon>Embryophyta</taxon>
        <taxon>Tracheophyta</taxon>
        <taxon>Spermatophyta</taxon>
        <taxon>Magnoliopsida</taxon>
        <taxon>eudicotyledons</taxon>
        <taxon>Gunneridae</taxon>
        <taxon>Pentapetalae</taxon>
        <taxon>rosids</taxon>
        <taxon>malvids</taxon>
        <taxon>Sapindales</taxon>
        <taxon>Sapindaceae</taxon>
        <taxon>Hippocastanoideae</taxon>
        <taxon>Acereae</taxon>
        <taxon>Dipteronia</taxon>
    </lineage>
</organism>
<protein>
    <recommendedName>
        <fullName evidence="2">Reverse transcriptase domain-containing protein</fullName>
    </recommendedName>
</protein>
<dbReference type="InterPro" id="IPR000477">
    <property type="entry name" value="RT_dom"/>
</dbReference>
<keyword evidence="4" id="KW-1185">Reference proteome</keyword>
<dbReference type="Pfam" id="PF00078">
    <property type="entry name" value="RVT_1"/>
    <property type="match status" value="1"/>
</dbReference>
<feature type="transmembrane region" description="Helical" evidence="1">
    <location>
        <begin position="276"/>
        <end position="297"/>
    </location>
</feature>
<proteinExistence type="predicted"/>
<feature type="transmembrane region" description="Helical" evidence="1">
    <location>
        <begin position="318"/>
        <end position="339"/>
    </location>
</feature>
<dbReference type="AlphaFoldDB" id="A0AAE0A2S9"/>
<dbReference type="PANTHER" id="PTHR33116:SF75">
    <property type="entry name" value="RIBONUCLEASE H PROTEIN"/>
    <property type="match status" value="1"/>
</dbReference>
<dbReference type="EMBL" id="JANJYJ010000007">
    <property type="protein sequence ID" value="KAK3199563.1"/>
    <property type="molecule type" value="Genomic_DNA"/>
</dbReference>
<evidence type="ECO:0000256" key="1">
    <source>
        <dbReference type="SAM" id="Phobius"/>
    </source>
</evidence>
<reference evidence="3" key="1">
    <citation type="journal article" date="2023" name="Plant J.">
        <title>Genome sequences and population genomics provide insights into the demographic history, inbreeding, and mutation load of two 'living fossil' tree species of Dipteronia.</title>
        <authorList>
            <person name="Feng Y."/>
            <person name="Comes H.P."/>
            <person name="Chen J."/>
            <person name="Zhu S."/>
            <person name="Lu R."/>
            <person name="Zhang X."/>
            <person name="Li P."/>
            <person name="Qiu J."/>
            <person name="Olsen K.M."/>
            <person name="Qiu Y."/>
        </authorList>
    </citation>
    <scope>NUCLEOTIDE SEQUENCE</scope>
    <source>
        <strain evidence="3">NBL</strain>
    </source>
</reference>
<feature type="domain" description="Reverse transcriptase" evidence="2">
    <location>
        <begin position="103"/>
        <end position="212"/>
    </location>
</feature>
<keyword evidence="1" id="KW-1133">Transmembrane helix</keyword>
<dbReference type="Proteomes" id="UP001281410">
    <property type="component" value="Unassembled WGS sequence"/>
</dbReference>
<accession>A0AAE0A2S9</accession>
<sequence length="354" mass="40443">MANKRSCSNFVNSIVFNGAKVTNPGLLPSGIRNYFFEHYKNVPWRRPRISGLGLSRLSSEQRDALEGAFSYEEVWATVCGCDGNKVPGPDGLNLNFIKANWEMAFVKNRQIFDSLVIAEEIIHKWKNNREGGVLLKLDFEKAYDKVDHLFLDGMMEDIGFGDRWRNWIRWCISSSSLSVLVNGSPTSPFGVERGLRQGDHLSPFLFNIVVEDDTILFLKPKKDYILNVRRILRCFELASGLSLNFHKSGVVRVGTKLSEVEDWVTLFRCKKATLPILYLGLPLGGNASTKIFWKSLLLRIERRLSQWKRKFLSKGGRLIMIKSVISSLPVFFMSVYRISAGVAKSIEKWQRSFF</sequence>
<dbReference type="PANTHER" id="PTHR33116">
    <property type="entry name" value="REVERSE TRANSCRIPTASE ZINC-BINDING DOMAIN-CONTAINING PROTEIN-RELATED-RELATED"/>
    <property type="match status" value="1"/>
</dbReference>
<gene>
    <name evidence="3" type="ORF">Dsin_022978</name>
</gene>
<dbReference type="InterPro" id="IPR043502">
    <property type="entry name" value="DNA/RNA_pol_sf"/>
</dbReference>
<evidence type="ECO:0000313" key="3">
    <source>
        <dbReference type="EMBL" id="KAK3199563.1"/>
    </source>
</evidence>
<comment type="caution">
    <text evidence="3">The sequence shown here is derived from an EMBL/GenBank/DDBJ whole genome shotgun (WGS) entry which is preliminary data.</text>
</comment>
<evidence type="ECO:0000313" key="4">
    <source>
        <dbReference type="Proteomes" id="UP001281410"/>
    </source>
</evidence>
<name>A0AAE0A2S9_9ROSI</name>